<keyword evidence="5" id="KW-1185">Reference proteome</keyword>
<evidence type="ECO:0000313" key="5">
    <source>
        <dbReference type="Proteomes" id="UP000278627"/>
    </source>
</evidence>
<gene>
    <name evidence="4" type="ORF">BPAG_LOCUS9416</name>
</gene>
<dbReference type="AlphaFoldDB" id="A0A0N4TM10"/>
<dbReference type="InterPro" id="IPR050518">
    <property type="entry name" value="Rpo3/RPB3_RNA_Pol_subunit"/>
</dbReference>
<sequence>MPYANQPHVAITALNDEIVRFVLEDTDLSVANSLRRIFMAEVPTMDRMINVDNFSLT</sequence>
<organism evidence="6">
    <name type="scientific">Brugia pahangi</name>
    <name type="common">Filarial nematode worm</name>
    <dbReference type="NCBI Taxonomy" id="6280"/>
    <lineage>
        <taxon>Eukaryota</taxon>
        <taxon>Metazoa</taxon>
        <taxon>Ecdysozoa</taxon>
        <taxon>Nematoda</taxon>
        <taxon>Chromadorea</taxon>
        <taxon>Rhabditida</taxon>
        <taxon>Spirurina</taxon>
        <taxon>Spiruromorpha</taxon>
        <taxon>Filarioidea</taxon>
        <taxon>Onchocercidae</taxon>
        <taxon>Brugia</taxon>
    </lineage>
</organism>
<dbReference type="GO" id="GO:0006366">
    <property type="term" value="P:transcription by RNA polymerase II"/>
    <property type="evidence" value="ECO:0007669"/>
    <property type="project" value="TreeGrafter"/>
</dbReference>
<evidence type="ECO:0000259" key="3">
    <source>
        <dbReference type="Pfam" id="PF01193"/>
    </source>
</evidence>
<dbReference type="GO" id="GO:0046983">
    <property type="term" value="F:protein dimerization activity"/>
    <property type="evidence" value="ECO:0007669"/>
    <property type="project" value="InterPro"/>
</dbReference>
<dbReference type="EMBL" id="UZAD01013155">
    <property type="protein sequence ID" value="VDN90602.1"/>
    <property type="molecule type" value="Genomic_DNA"/>
</dbReference>
<accession>A0A0N4TM10</accession>
<dbReference type="WBParaSite" id="BPAG_0000945401-mRNA-1">
    <property type="protein sequence ID" value="BPAG_0000945401-mRNA-1"/>
    <property type="gene ID" value="BPAG_0000945401"/>
</dbReference>
<dbReference type="STRING" id="6280.A0A0N4TM10"/>
<evidence type="ECO:0000256" key="2">
    <source>
        <dbReference type="ARBA" id="ARBA00023163"/>
    </source>
</evidence>
<dbReference type="GO" id="GO:0003899">
    <property type="term" value="F:DNA-directed RNA polymerase activity"/>
    <property type="evidence" value="ECO:0007669"/>
    <property type="project" value="InterPro"/>
</dbReference>
<proteinExistence type="predicted"/>
<reference evidence="4 5" key="2">
    <citation type="submission" date="2018-11" db="EMBL/GenBank/DDBJ databases">
        <authorList>
            <consortium name="Pathogen Informatics"/>
        </authorList>
    </citation>
    <scope>NUCLEOTIDE SEQUENCE [LARGE SCALE GENOMIC DNA]</scope>
</reference>
<reference evidence="6" key="1">
    <citation type="submission" date="2017-02" db="UniProtKB">
        <authorList>
            <consortium name="WormBaseParasite"/>
        </authorList>
    </citation>
    <scope>IDENTIFICATION</scope>
</reference>
<dbReference type="GO" id="GO:0005665">
    <property type="term" value="C:RNA polymerase II, core complex"/>
    <property type="evidence" value="ECO:0007669"/>
    <property type="project" value="TreeGrafter"/>
</dbReference>
<dbReference type="Gene3D" id="3.30.1360.10">
    <property type="entry name" value="RNA polymerase, RBP11-like subunit"/>
    <property type="match status" value="1"/>
</dbReference>
<protein>
    <submittedName>
        <fullName evidence="6">RPOLD domain-containing protein</fullName>
    </submittedName>
</protein>
<evidence type="ECO:0000313" key="6">
    <source>
        <dbReference type="WBParaSite" id="BPAG_0000945401-mRNA-1"/>
    </source>
</evidence>
<dbReference type="PANTHER" id="PTHR11800:SF2">
    <property type="entry name" value="DNA-DIRECTED RNA POLYMERASE II SUBUNIT RPB3"/>
    <property type="match status" value="1"/>
</dbReference>
<evidence type="ECO:0000313" key="4">
    <source>
        <dbReference type="EMBL" id="VDN90602.1"/>
    </source>
</evidence>
<dbReference type="PANTHER" id="PTHR11800">
    <property type="entry name" value="DNA-DIRECTED RNA POLYMERASE"/>
    <property type="match status" value="1"/>
</dbReference>
<name>A0A0N4TM10_BRUPA</name>
<keyword evidence="1" id="KW-0240">DNA-directed RNA polymerase</keyword>
<dbReference type="Pfam" id="PF01193">
    <property type="entry name" value="RNA_pol_L"/>
    <property type="match status" value="1"/>
</dbReference>
<feature type="domain" description="DNA-directed RNA polymerase RpoA/D/Rpb3-type" evidence="3">
    <location>
        <begin position="20"/>
        <end position="45"/>
    </location>
</feature>
<dbReference type="SUPFAM" id="SSF55257">
    <property type="entry name" value="RBP11-like subunits of RNA polymerase"/>
    <property type="match status" value="1"/>
</dbReference>
<dbReference type="Proteomes" id="UP000278627">
    <property type="component" value="Unassembled WGS sequence"/>
</dbReference>
<keyword evidence="2" id="KW-0804">Transcription</keyword>
<dbReference type="InterPro" id="IPR036603">
    <property type="entry name" value="RBP11-like"/>
</dbReference>
<evidence type="ECO:0000256" key="1">
    <source>
        <dbReference type="ARBA" id="ARBA00022478"/>
    </source>
</evidence>
<dbReference type="InterPro" id="IPR011263">
    <property type="entry name" value="DNA-dir_RNA_pol_RpoA/D/Rpb3"/>
</dbReference>